<reference evidence="3" key="2">
    <citation type="journal article" date="2017" name="Nat. Plants">
        <title>The Aegilops tauschii genome reveals multiple impacts of transposons.</title>
        <authorList>
            <person name="Zhao G."/>
            <person name="Zou C."/>
            <person name="Li K."/>
            <person name="Wang K."/>
            <person name="Li T."/>
            <person name="Gao L."/>
            <person name="Zhang X."/>
            <person name="Wang H."/>
            <person name="Yang Z."/>
            <person name="Liu X."/>
            <person name="Jiang W."/>
            <person name="Mao L."/>
            <person name="Kong X."/>
            <person name="Jiao Y."/>
            <person name="Jia J."/>
        </authorList>
    </citation>
    <scope>NUCLEOTIDE SEQUENCE [LARGE SCALE GENOMIC DNA]</scope>
    <source>
        <strain evidence="3">cv. AL8/78</strain>
    </source>
</reference>
<organism evidence="2 3">
    <name type="scientific">Aegilops tauschii subsp. strangulata</name>
    <name type="common">Goatgrass</name>
    <dbReference type="NCBI Taxonomy" id="200361"/>
    <lineage>
        <taxon>Eukaryota</taxon>
        <taxon>Viridiplantae</taxon>
        <taxon>Streptophyta</taxon>
        <taxon>Embryophyta</taxon>
        <taxon>Tracheophyta</taxon>
        <taxon>Spermatophyta</taxon>
        <taxon>Magnoliopsida</taxon>
        <taxon>Liliopsida</taxon>
        <taxon>Poales</taxon>
        <taxon>Poaceae</taxon>
        <taxon>BOP clade</taxon>
        <taxon>Pooideae</taxon>
        <taxon>Triticodae</taxon>
        <taxon>Triticeae</taxon>
        <taxon>Triticinae</taxon>
        <taxon>Aegilops</taxon>
    </lineage>
</organism>
<reference evidence="2" key="4">
    <citation type="submission" date="2019-03" db="UniProtKB">
        <authorList>
            <consortium name="EnsemblPlants"/>
        </authorList>
    </citation>
    <scope>IDENTIFICATION</scope>
</reference>
<reference evidence="2" key="5">
    <citation type="journal article" date="2021" name="G3 (Bethesda)">
        <title>Aegilops tauschii genome assembly Aet v5.0 features greater sequence contiguity and improved annotation.</title>
        <authorList>
            <person name="Wang L."/>
            <person name="Zhu T."/>
            <person name="Rodriguez J.C."/>
            <person name="Deal K.R."/>
            <person name="Dubcovsky J."/>
            <person name="McGuire P.E."/>
            <person name="Lux T."/>
            <person name="Spannagl M."/>
            <person name="Mayer K.F.X."/>
            <person name="Baldrich P."/>
            <person name="Meyers B.C."/>
            <person name="Huo N."/>
            <person name="Gu Y.Q."/>
            <person name="Zhou H."/>
            <person name="Devos K.M."/>
            <person name="Bennetzen J.L."/>
            <person name="Unver T."/>
            <person name="Budak H."/>
            <person name="Gulick P.J."/>
            <person name="Galiba G."/>
            <person name="Kalapos B."/>
            <person name="Nelson D.R."/>
            <person name="Li P."/>
            <person name="You F.M."/>
            <person name="Luo M.C."/>
            <person name="Dvorak J."/>
        </authorList>
    </citation>
    <scope>NUCLEOTIDE SEQUENCE [LARGE SCALE GENOMIC DNA]</scope>
    <source>
        <strain evidence="2">cv. AL8/78</strain>
    </source>
</reference>
<name>A0A453LX51_AEGTS</name>
<evidence type="ECO:0000313" key="2">
    <source>
        <dbReference type="EnsemblPlants" id="AET5Gv20940900.30"/>
    </source>
</evidence>
<reference evidence="3" key="1">
    <citation type="journal article" date="2014" name="Science">
        <title>Ancient hybridizations among the ancestral genomes of bread wheat.</title>
        <authorList>
            <consortium name="International Wheat Genome Sequencing Consortium,"/>
            <person name="Marcussen T."/>
            <person name="Sandve S.R."/>
            <person name="Heier L."/>
            <person name="Spannagl M."/>
            <person name="Pfeifer M."/>
            <person name="Jakobsen K.S."/>
            <person name="Wulff B.B."/>
            <person name="Steuernagel B."/>
            <person name="Mayer K.F."/>
            <person name="Olsen O.A."/>
        </authorList>
    </citation>
    <scope>NUCLEOTIDE SEQUENCE [LARGE SCALE GENOMIC DNA]</scope>
    <source>
        <strain evidence="3">cv. AL8/78</strain>
    </source>
</reference>
<reference evidence="2" key="3">
    <citation type="journal article" date="2017" name="Nature">
        <title>Genome sequence of the progenitor of the wheat D genome Aegilops tauschii.</title>
        <authorList>
            <person name="Luo M.C."/>
            <person name="Gu Y.Q."/>
            <person name="Puiu D."/>
            <person name="Wang H."/>
            <person name="Twardziok S.O."/>
            <person name="Deal K.R."/>
            <person name="Huo N."/>
            <person name="Zhu T."/>
            <person name="Wang L."/>
            <person name="Wang Y."/>
            <person name="McGuire P.E."/>
            <person name="Liu S."/>
            <person name="Long H."/>
            <person name="Ramasamy R.K."/>
            <person name="Rodriguez J.C."/>
            <person name="Van S.L."/>
            <person name="Yuan L."/>
            <person name="Wang Z."/>
            <person name="Xia Z."/>
            <person name="Xiao L."/>
            <person name="Anderson O.D."/>
            <person name="Ouyang S."/>
            <person name="Liang Y."/>
            <person name="Zimin A.V."/>
            <person name="Pertea G."/>
            <person name="Qi P."/>
            <person name="Bennetzen J.L."/>
            <person name="Dai X."/>
            <person name="Dawson M.W."/>
            <person name="Muller H.G."/>
            <person name="Kugler K."/>
            <person name="Rivarola-Duarte L."/>
            <person name="Spannagl M."/>
            <person name="Mayer K.F.X."/>
            <person name="Lu F.H."/>
            <person name="Bevan M.W."/>
            <person name="Leroy P."/>
            <person name="Li P."/>
            <person name="You F.M."/>
            <person name="Sun Q."/>
            <person name="Liu Z."/>
            <person name="Lyons E."/>
            <person name="Wicker T."/>
            <person name="Salzberg S.L."/>
            <person name="Devos K.M."/>
            <person name="Dvorak J."/>
        </authorList>
    </citation>
    <scope>NUCLEOTIDE SEQUENCE [LARGE SCALE GENOMIC DNA]</scope>
    <source>
        <strain evidence="2">cv. AL8/78</strain>
    </source>
</reference>
<dbReference type="EnsemblPlants" id="AET5Gv20940900.30">
    <property type="protein sequence ID" value="AET5Gv20940900.30"/>
    <property type="gene ID" value="AET5Gv20940900"/>
</dbReference>
<evidence type="ECO:0000313" key="3">
    <source>
        <dbReference type="Proteomes" id="UP000015105"/>
    </source>
</evidence>
<feature type="region of interest" description="Disordered" evidence="1">
    <location>
        <begin position="1"/>
        <end position="37"/>
    </location>
</feature>
<accession>A0A453LX51</accession>
<evidence type="ECO:0000256" key="1">
    <source>
        <dbReference type="SAM" id="MobiDB-lite"/>
    </source>
</evidence>
<dbReference type="Gramene" id="AET5Gv20940900.30">
    <property type="protein sequence ID" value="AET5Gv20940900.30"/>
    <property type="gene ID" value="AET5Gv20940900"/>
</dbReference>
<keyword evidence="3" id="KW-1185">Reference proteome</keyword>
<dbReference type="Proteomes" id="UP000015105">
    <property type="component" value="Chromosome 5D"/>
</dbReference>
<dbReference type="AlphaFoldDB" id="A0A453LX51"/>
<proteinExistence type="predicted"/>
<sequence>MHPNPAGRWTMGAKSDANETTTVASPPGVLDPEPAWNPRRRLRGGICSTAVMHPRHAAGLYPHVCDIVFALLTCKST</sequence>
<protein>
    <submittedName>
        <fullName evidence="2">Uncharacterized protein</fullName>
    </submittedName>
</protein>